<dbReference type="InParanoid" id="A0A0C3NII7"/>
<proteinExistence type="predicted"/>
<dbReference type="EMBL" id="KN832073">
    <property type="protein sequence ID" value="KIN95228.1"/>
    <property type="molecule type" value="Genomic_DNA"/>
</dbReference>
<name>A0A0C3NII7_PISTI</name>
<dbReference type="OrthoDB" id="2681472at2759"/>
<reference evidence="1 2" key="1">
    <citation type="submission" date="2014-04" db="EMBL/GenBank/DDBJ databases">
        <authorList>
            <consortium name="DOE Joint Genome Institute"/>
            <person name="Kuo A."/>
            <person name="Kohler A."/>
            <person name="Costa M.D."/>
            <person name="Nagy L.G."/>
            <person name="Floudas D."/>
            <person name="Copeland A."/>
            <person name="Barry K.W."/>
            <person name="Cichocki N."/>
            <person name="Veneault-Fourrey C."/>
            <person name="LaButti K."/>
            <person name="Lindquist E.A."/>
            <person name="Lipzen A."/>
            <person name="Lundell T."/>
            <person name="Morin E."/>
            <person name="Murat C."/>
            <person name="Sun H."/>
            <person name="Tunlid A."/>
            <person name="Henrissat B."/>
            <person name="Grigoriev I.V."/>
            <person name="Hibbett D.S."/>
            <person name="Martin F."/>
            <person name="Nordberg H.P."/>
            <person name="Cantor M.N."/>
            <person name="Hua S.X."/>
        </authorList>
    </citation>
    <scope>NUCLEOTIDE SEQUENCE [LARGE SCALE GENOMIC DNA]</scope>
    <source>
        <strain evidence="1 2">Marx 270</strain>
    </source>
</reference>
<dbReference type="AlphaFoldDB" id="A0A0C3NII7"/>
<dbReference type="HOGENOM" id="CLU_104732_0_0_1"/>
<organism evidence="1 2">
    <name type="scientific">Pisolithus tinctorius Marx 270</name>
    <dbReference type="NCBI Taxonomy" id="870435"/>
    <lineage>
        <taxon>Eukaryota</taxon>
        <taxon>Fungi</taxon>
        <taxon>Dikarya</taxon>
        <taxon>Basidiomycota</taxon>
        <taxon>Agaricomycotina</taxon>
        <taxon>Agaricomycetes</taxon>
        <taxon>Agaricomycetidae</taxon>
        <taxon>Boletales</taxon>
        <taxon>Sclerodermatineae</taxon>
        <taxon>Pisolithaceae</taxon>
        <taxon>Pisolithus</taxon>
    </lineage>
</organism>
<evidence type="ECO:0000313" key="2">
    <source>
        <dbReference type="Proteomes" id="UP000054217"/>
    </source>
</evidence>
<protein>
    <submittedName>
        <fullName evidence="1">Uncharacterized protein</fullName>
    </submittedName>
</protein>
<gene>
    <name evidence="1" type="ORF">M404DRAFT_166340</name>
</gene>
<accession>A0A0C3NII7</accession>
<evidence type="ECO:0000313" key="1">
    <source>
        <dbReference type="EMBL" id="KIN95228.1"/>
    </source>
</evidence>
<dbReference type="Proteomes" id="UP000054217">
    <property type="component" value="Unassembled WGS sequence"/>
</dbReference>
<sequence>MSSPSPIHSSERPHAFAVVLAVYSTIKKKGNGRGFPPKEGKSVKMKEILIVVNDGNYIKFPKSILEKHGYDNYRVSEKKCYLFKFVPPQTKSQGASNAMDIDNEVDYQEMVKKPHLSCFLSYTETNLSVLNTSMYEKDLELQGIGPDILADIDDKTHTLISFSTRDIIHLKKGSLVWWNGPEAKLKQRNAAVLSQSIEQTSDSG</sequence>
<keyword evidence="2" id="KW-1185">Reference proteome</keyword>
<reference evidence="2" key="2">
    <citation type="submission" date="2015-01" db="EMBL/GenBank/DDBJ databases">
        <title>Evolutionary Origins and Diversification of the Mycorrhizal Mutualists.</title>
        <authorList>
            <consortium name="DOE Joint Genome Institute"/>
            <consortium name="Mycorrhizal Genomics Consortium"/>
            <person name="Kohler A."/>
            <person name="Kuo A."/>
            <person name="Nagy L.G."/>
            <person name="Floudas D."/>
            <person name="Copeland A."/>
            <person name="Barry K.W."/>
            <person name="Cichocki N."/>
            <person name="Veneault-Fourrey C."/>
            <person name="LaButti K."/>
            <person name="Lindquist E.A."/>
            <person name="Lipzen A."/>
            <person name="Lundell T."/>
            <person name="Morin E."/>
            <person name="Murat C."/>
            <person name="Riley R."/>
            <person name="Ohm R."/>
            <person name="Sun H."/>
            <person name="Tunlid A."/>
            <person name="Henrissat B."/>
            <person name="Grigoriev I.V."/>
            <person name="Hibbett D.S."/>
            <person name="Martin F."/>
        </authorList>
    </citation>
    <scope>NUCLEOTIDE SEQUENCE [LARGE SCALE GENOMIC DNA]</scope>
    <source>
        <strain evidence="2">Marx 270</strain>
    </source>
</reference>